<gene>
    <name evidence="3" type="ORF">F503_00531</name>
</gene>
<dbReference type="HOGENOM" id="CLU_470172_0_0_1"/>
<reference evidence="3 4" key="1">
    <citation type="journal article" date="2013" name="BMC Genomics">
        <title>The genome and transcriptome of the pine saprophyte Ophiostoma piceae, and a comparison with the bark beetle-associated pine pathogen Grosmannia clavigera.</title>
        <authorList>
            <person name="Haridas S."/>
            <person name="Wang Y."/>
            <person name="Lim L."/>
            <person name="Massoumi Alamouti S."/>
            <person name="Jackman S."/>
            <person name="Docking R."/>
            <person name="Robertson G."/>
            <person name="Birol I."/>
            <person name="Bohlmann J."/>
            <person name="Breuil C."/>
        </authorList>
    </citation>
    <scope>NUCLEOTIDE SEQUENCE [LARGE SCALE GENOMIC DNA]</scope>
    <source>
        <strain evidence="3 4">UAMH 11346</strain>
    </source>
</reference>
<organism evidence="3 4">
    <name type="scientific">Ophiostoma piceae (strain UAMH 11346)</name>
    <name type="common">Sap stain fungus</name>
    <dbReference type="NCBI Taxonomy" id="1262450"/>
    <lineage>
        <taxon>Eukaryota</taxon>
        <taxon>Fungi</taxon>
        <taxon>Dikarya</taxon>
        <taxon>Ascomycota</taxon>
        <taxon>Pezizomycotina</taxon>
        <taxon>Sordariomycetes</taxon>
        <taxon>Sordariomycetidae</taxon>
        <taxon>Ophiostomatales</taxon>
        <taxon>Ophiostomataceae</taxon>
        <taxon>Ophiostoma</taxon>
    </lineage>
</organism>
<feature type="region of interest" description="Disordered" evidence="1">
    <location>
        <begin position="362"/>
        <end position="387"/>
    </location>
</feature>
<dbReference type="VEuPathDB" id="FungiDB:F503_00531"/>
<feature type="region of interest" description="Disordered" evidence="1">
    <location>
        <begin position="258"/>
        <end position="290"/>
    </location>
</feature>
<evidence type="ECO:0000256" key="1">
    <source>
        <dbReference type="SAM" id="MobiDB-lite"/>
    </source>
</evidence>
<evidence type="ECO:0000259" key="2">
    <source>
        <dbReference type="Pfam" id="PF00149"/>
    </source>
</evidence>
<accession>S3C2R7</accession>
<proteinExistence type="predicted"/>
<name>S3C2R7_OPHP1</name>
<dbReference type="InterPro" id="IPR029052">
    <property type="entry name" value="Metallo-depent_PP-like"/>
</dbReference>
<dbReference type="EMBL" id="KE148150">
    <property type="protein sequence ID" value="EPE07809.1"/>
    <property type="molecule type" value="Genomic_DNA"/>
</dbReference>
<sequence>MRRTRIVCISDTHNSTVKLPKGDVLIHAGDLTNQGTETELARAVAWLEKADFECKIVVAGNHDVTLDSAFYAQHGASFHNQTPQSPNRCRALLERSPAITYLCHGSAEVRLSSPGGPGTTFTVFGSPYSPQVGTWAFSYPPATPAGAFLSVLATDLGEAGSPTWDTIWTAIPTGTDIVVTHTPALFLCDWSTTRDRNMGCAGLQQALRRVRPRLAICGHVHEGRGAARVRWDAFSSGNEQPAEAAGLLGLEQWTDPFPSASSKKSSAVNLTARAGGQPLDNNGSRDAGDRGRNETCVINCAVTATNYPHIGGKKTNKPIVVDIDLPMADLLASTLCGIGAAMIGRNSASIGQNRAARAARAAGQPGKLPTGHVWSGQASQSQPVTASHSQSQPVTLRFCSSLHASCTLHPLVQKKGQTMTDKRQTGTGQLYHIVLSLVMALVCPRYRPPDSPSPSYGPDVECGSPPRLSSSCALNGGLASYPSTHPLLFRSDAFHFLSRPLLRSLSISVRCFYCLVIASAATGHSTRSFLLFRLSSPSPHNPATPARKPTLTHLTPTHRHSTSSALSNVARGPAATCSLH</sequence>
<dbReference type="OrthoDB" id="630188at2759"/>
<feature type="compositionally biased region" description="Polar residues" evidence="1">
    <location>
        <begin position="376"/>
        <end position="387"/>
    </location>
</feature>
<dbReference type="InterPro" id="IPR051693">
    <property type="entry name" value="UPF0046_metallophosphoest"/>
</dbReference>
<protein>
    <submittedName>
        <fullName evidence="3">Ser thr protein phosphatase</fullName>
    </submittedName>
</protein>
<dbReference type="PANTHER" id="PTHR12905:SF16">
    <property type="entry name" value="SER_THR PROTEIN PHOSPHATASE FAMILY PROTEIN (AFU_ORTHOLOGUE AFUA_1G06000)"/>
    <property type="match status" value="1"/>
</dbReference>
<dbReference type="InterPro" id="IPR004843">
    <property type="entry name" value="Calcineurin-like_PHP"/>
</dbReference>
<evidence type="ECO:0000313" key="4">
    <source>
        <dbReference type="Proteomes" id="UP000016923"/>
    </source>
</evidence>
<dbReference type="Pfam" id="PF00149">
    <property type="entry name" value="Metallophos"/>
    <property type="match status" value="1"/>
</dbReference>
<dbReference type="SUPFAM" id="SSF56300">
    <property type="entry name" value="Metallo-dependent phosphatases"/>
    <property type="match status" value="1"/>
</dbReference>
<dbReference type="CDD" id="cd07379">
    <property type="entry name" value="MPP_239FB"/>
    <property type="match status" value="1"/>
</dbReference>
<dbReference type="Gene3D" id="3.60.21.10">
    <property type="match status" value="1"/>
</dbReference>
<dbReference type="Proteomes" id="UP000016923">
    <property type="component" value="Unassembled WGS sequence"/>
</dbReference>
<dbReference type="eggNOG" id="KOG3947">
    <property type="taxonomic scope" value="Eukaryota"/>
</dbReference>
<evidence type="ECO:0000313" key="3">
    <source>
        <dbReference type="EMBL" id="EPE07809.1"/>
    </source>
</evidence>
<dbReference type="PANTHER" id="PTHR12905">
    <property type="entry name" value="METALLOPHOSPHOESTERASE"/>
    <property type="match status" value="1"/>
</dbReference>
<feature type="domain" description="Calcineurin-like phosphoesterase" evidence="2">
    <location>
        <begin position="5"/>
        <end position="222"/>
    </location>
</feature>
<dbReference type="AlphaFoldDB" id="S3C2R7"/>
<keyword evidence="4" id="KW-1185">Reference proteome</keyword>
<dbReference type="GO" id="GO:0016787">
    <property type="term" value="F:hydrolase activity"/>
    <property type="evidence" value="ECO:0007669"/>
    <property type="project" value="InterPro"/>
</dbReference>
<feature type="region of interest" description="Disordered" evidence="1">
    <location>
        <begin position="538"/>
        <end position="580"/>
    </location>
</feature>